<dbReference type="Pfam" id="PF13424">
    <property type="entry name" value="TPR_12"/>
    <property type="match status" value="1"/>
</dbReference>
<dbReference type="PROSITE" id="PS50005">
    <property type="entry name" value="TPR"/>
    <property type="match status" value="2"/>
</dbReference>
<feature type="region of interest" description="Disordered" evidence="8">
    <location>
        <begin position="1"/>
        <end position="111"/>
    </location>
</feature>
<evidence type="ECO:0000313" key="9">
    <source>
        <dbReference type="EMBL" id="GAA98873.1"/>
    </source>
</evidence>
<feature type="region of interest" description="Disordered" evidence="8">
    <location>
        <begin position="166"/>
        <end position="187"/>
    </location>
</feature>
<dbReference type="SMART" id="SM00028">
    <property type="entry name" value="TPR"/>
    <property type="match status" value="8"/>
</dbReference>
<organism evidence="9 10">
    <name type="scientific">Mixia osmundae (strain CBS 9802 / IAM 14324 / JCM 22182 / KY 12970)</name>
    <dbReference type="NCBI Taxonomy" id="764103"/>
    <lineage>
        <taxon>Eukaryota</taxon>
        <taxon>Fungi</taxon>
        <taxon>Dikarya</taxon>
        <taxon>Basidiomycota</taxon>
        <taxon>Pucciniomycotina</taxon>
        <taxon>Mixiomycetes</taxon>
        <taxon>Mixiales</taxon>
        <taxon>Mixiaceae</taxon>
        <taxon>Mixia</taxon>
    </lineage>
</organism>
<sequence length="1071" mass="118316">MADQLGHGDPANNPNVAVRRSSRNRIPSHRVTEPLTASLAPATTSIRRATRSASAASDEPVAGPSTTSSRQTSTNRARARAPAPASTLPERSMSSQSTTSITPSGTNGFSQRAHMTRLSESAIATPEASTSRRVLPHGNIGMAGIAGAGLPGTPLSVSLAGSPYHARSNHVRRPVPGPSNLARQRDTDDHIEPRISRKGSLSPTFNKIKPAGLASPRSPIFQPNPPGNVTFDESSRVSRAHSASISQGTPYRQPQGGDETPFMMRLEDQNNTSTVHLSPVVGRPRQAVSRHPTRPRTSSPLATKRYEATNGQDTYTPATRNQPYLNGHGKRKVSAKDVLTRRLGPRLSHDTSSANSSMAADLPPPVNFNGTTSTPFVNRGSFDRTSPLATTITLPEDAVEVAGNVSRITIDEDTDELSLLDHDALDGVKSEAAVLDEEEEEYDETMVDRMRSWRNDAMAQHLYSTAEFWGSKALAMTCNANDAFWLAQVHFLTHQYARAEKILSAPRVAIIEDSVPAAGASMELDGADAPLYTAQKGKQRADNIDHATVVYRLTDKSIACRYLCAQCHVRLGDWQAALDLLGEENPWRNRSDIESGANVKADGGIKFEASMCHLRGLVHLHHNATDRAKQSFMEALSLDVKCFESFEVLTSGSMMTPDEEWEFIQGLSYRVQMAEDGDFARMMYTVRLKKYKHKAEIAQCRQRLAQEYGLADDPDVLFGLADTLYAASLWQDCYEVTSRTLDLHDNHEPTMPLHLACMQHLPHLRSRLFILAHDLVDRLPDSAISWYAVGLWYYAGRRWEESRRYFGKSVLLDNRFGPAWLAFAHSYALEGEHDQATTAYSTAQRHFQGTHVPLLCIGMQHLQLGNNDLAEEYLDAAYAMCKDDPHLTNERGVLAYNKQRFTVAVELFEETLRLARDIQGPPSLWISTVLNLGHAHRMLNHHEQAASAFREVIQLDSQSSAAWASLGMVQLLLHQRDESIESLHIALSLNPADQVSQSLLKIALQDMLDAHPVKDISTQVRLPGLHPQTGRNLDKEVAQFEERVAQGRFEEDEAPAEESHLVISENILMQA</sequence>
<evidence type="ECO:0000256" key="6">
    <source>
        <dbReference type="ARBA" id="ARBA00023306"/>
    </source>
</evidence>
<dbReference type="GO" id="GO:0031145">
    <property type="term" value="P:anaphase-promoting complex-dependent catabolic process"/>
    <property type="evidence" value="ECO:0007669"/>
    <property type="project" value="TreeGrafter"/>
</dbReference>
<accession>G7E7R3</accession>
<evidence type="ECO:0000256" key="7">
    <source>
        <dbReference type="PROSITE-ProRule" id="PRU00339"/>
    </source>
</evidence>
<keyword evidence="4" id="KW-0833">Ubl conjugation pathway</keyword>
<keyword evidence="6" id="KW-0131">Cell cycle</keyword>
<feature type="repeat" description="TPR" evidence="7">
    <location>
        <begin position="926"/>
        <end position="959"/>
    </location>
</feature>
<dbReference type="GO" id="GO:0005680">
    <property type="term" value="C:anaphase-promoting complex"/>
    <property type="evidence" value="ECO:0007669"/>
    <property type="project" value="TreeGrafter"/>
</dbReference>
<dbReference type="STRING" id="764103.G7E7R3"/>
<dbReference type="Proteomes" id="UP000009131">
    <property type="component" value="Unassembled WGS sequence"/>
</dbReference>
<feature type="repeat" description="TPR" evidence="7">
    <location>
        <begin position="960"/>
        <end position="993"/>
    </location>
</feature>
<evidence type="ECO:0000313" key="10">
    <source>
        <dbReference type="Proteomes" id="UP000009131"/>
    </source>
</evidence>
<keyword evidence="10" id="KW-1185">Reference proteome</keyword>
<keyword evidence="2" id="KW-0677">Repeat</keyword>
<dbReference type="GO" id="GO:0005737">
    <property type="term" value="C:cytoplasm"/>
    <property type="evidence" value="ECO:0007669"/>
    <property type="project" value="TreeGrafter"/>
</dbReference>
<dbReference type="InParanoid" id="G7E7R3"/>
<keyword evidence="5 7" id="KW-0802">TPR repeat</keyword>
<proteinExistence type="predicted"/>
<name>G7E7R3_MIXOS</name>
<dbReference type="Gene3D" id="1.25.40.10">
    <property type="entry name" value="Tetratricopeptide repeat domain"/>
    <property type="match status" value="1"/>
</dbReference>
<dbReference type="InterPro" id="IPR011990">
    <property type="entry name" value="TPR-like_helical_dom_sf"/>
</dbReference>
<evidence type="ECO:0000256" key="2">
    <source>
        <dbReference type="ARBA" id="ARBA00022737"/>
    </source>
</evidence>
<keyword evidence="3" id="KW-0498">Mitosis</keyword>
<dbReference type="FunCoup" id="G7E7R3">
    <property type="interactions" value="744"/>
</dbReference>
<feature type="compositionally biased region" description="Polar residues" evidence="8">
    <location>
        <begin position="311"/>
        <end position="324"/>
    </location>
</feature>
<dbReference type="PANTHER" id="PTHR12558">
    <property type="entry name" value="CELL DIVISION CYCLE 16,23,27"/>
    <property type="match status" value="1"/>
</dbReference>
<dbReference type="PANTHER" id="PTHR12558:SF9">
    <property type="entry name" value="CELL DIVISION CYCLE PROTEIN 16 HOMOLOG"/>
    <property type="match status" value="1"/>
</dbReference>
<feature type="region of interest" description="Disordered" evidence="8">
    <location>
        <begin position="213"/>
        <end position="263"/>
    </location>
</feature>
<dbReference type="GO" id="GO:0045842">
    <property type="term" value="P:positive regulation of mitotic metaphase/anaphase transition"/>
    <property type="evidence" value="ECO:0007669"/>
    <property type="project" value="TreeGrafter"/>
</dbReference>
<dbReference type="EMBL" id="BABT02000165">
    <property type="protein sequence ID" value="GAA98873.1"/>
    <property type="molecule type" value="Genomic_DNA"/>
</dbReference>
<evidence type="ECO:0000256" key="3">
    <source>
        <dbReference type="ARBA" id="ARBA00022776"/>
    </source>
</evidence>
<evidence type="ECO:0000256" key="4">
    <source>
        <dbReference type="ARBA" id="ARBA00022786"/>
    </source>
</evidence>
<evidence type="ECO:0000256" key="5">
    <source>
        <dbReference type="ARBA" id="ARBA00022803"/>
    </source>
</evidence>
<gene>
    <name evidence="9" type="primary">Mo05561</name>
    <name evidence="9" type="ORF">E5Q_05561</name>
</gene>
<dbReference type="SUPFAM" id="SSF48452">
    <property type="entry name" value="TPR-like"/>
    <property type="match status" value="2"/>
</dbReference>
<protein>
    <submittedName>
        <fullName evidence="9">Uncharacterized protein</fullName>
    </submittedName>
</protein>
<feature type="compositionally biased region" description="Polar residues" evidence="8">
    <location>
        <begin position="92"/>
        <end position="110"/>
    </location>
</feature>
<dbReference type="GO" id="GO:0051301">
    <property type="term" value="P:cell division"/>
    <property type="evidence" value="ECO:0007669"/>
    <property type="project" value="UniProtKB-KW"/>
</dbReference>
<reference evidence="9 10" key="1">
    <citation type="journal article" date="2011" name="J. Gen. Appl. Microbiol.">
        <title>Draft genome sequencing of the enigmatic basidiomycete Mixia osmundae.</title>
        <authorList>
            <person name="Nishida H."/>
            <person name="Nagatsuka Y."/>
            <person name="Sugiyama J."/>
        </authorList>
    </citation>
    <scope>NUCLEOTIDE SEQUENCE [LARGE SCALE GENOMIC DNA]</scope>
    <source>
        <strain evidence="10">CBS 9802 / IAM 14324 / JCM 22182 / KY 12970</strain>
    </source>
</reference>
<feature type="compositionally biased region" description="Low complexity" evidence="8">
    <location>
        <begin position="65"/>
        <end position="85"/>
    </location>
</feature>
<feature type="region of interest" description="Disordered" evidence="8">
    <location>
        <begin position="311"/>
        <end position="334"/>
    </location>
</feature>
<dbReference type="HOGENOM" id="CLU_287585_0_0_1"/>
<feature type="compositionally biased region" description="Polar residues" evidence="8">
    <location>
        <begin position="241"/>
        <end position="252"/>
    </location>
</feature>
<feature type="compositionally biased region" description="Low complexity" evidence="8">
    <location>
        <begin position="40"/>
        <end position="57"/>
    </location>
</feature>
<evidence type="ECO:0000256" key="8">
    <source>
        <dbReference type="SAM" id="MobiDB-lite"/>
    </source>
</evidence>
<keyword evidence="1" id="KW-0132">Cell division</keyword>
<evidence type="ECO:0000256" key="1">
    <source>
        <dbReference type="ARBA" id="ARBA00022618"/>
    </source>
</evidence>
<dbReference type="OrthoDB" id="10006270at2759"/>
<dbReference type="GO" id="GO:0016567">
    <property type="term" value="P:protein ubiquitination"/>
    <property type="evidence" value="ECO:0007669"/>
    <property type="project" value="TreeGrafter"/>
</dbReference>
<dbReference type="AlphaFoldDB" id="G7E7R3"/>
<dbReference type="InterPro" id="IPR019734">
    <property type="entry name" value="TPR_rpt"/>
</dbReference>
<dbReference type="eggNOG" id="KOG1173">
    <property type="taxonomic scope" value="Eukaryota"/>
</dbReference>
<feature type="region of interest" description="Disordered" evidence="8">
    <location>
        <begin position="346"/>
        <end position="366"/>
    </location>
</feature>
<comment type="caution">
    <text evidence="9">The sequence shown here is derived from an EMBL/GenBank/DDBJ whole genome shotgun (WGS) entry which is preliminary data.</text>
</comment>
<dbReference type="RefSeq" id="XP_014567037.1">
    <property type="nucleotide sequence ID" value="XM_014711551.1"/>
</dbReference>
<reference evidence="9 10" key="2">
    <citation type="journal article" date="2012" name="Open Biol.">
        <title>Characteristics of nucleosomes and linker DNA regions on the genome of the basidiomycete Mixia osmundae revealed by mono- and dinucleosome mapping.</title>
        <authorList>
            <person name="Nishida H."/>
            <person name="Kondo S."/>
            <person name="Matsumoto T."/>
            <person name="Suzuki Y."/>
            <person name="Yoshikawa H."/>
            <person name="Taylor T.D."/>
            <person name="Sugiyama J."/>
        </authorList>
    </citation>
    <scope>NUCLEOTIDE SEQUENCE [LARGE SCALE GENOMIC DNA]</scope>
    <source>
        <strain evidence="10">CBS 9802 / IAM 14324 / JCM 22182 / KY 12970</strain>
    </source>
</reference>
<dbReference type="Pfam" id="PF12895">
    <property type="entry name" value="ANAPC3"/>
    <property type="match status" value="1"/>
</dbReference>